<keyword evidence="1" id="KW-1133">Transmembrane helix</keyword>
<feature type="transmembrane region" description="Helical" evidence="1">
    <location>
        <begin position="185"/>
        <end position="207"/>
    </location>
</feature>
<comment type="caution">
    <text evidence="2">The sequence shown here is derived from an EMBL/GenBank/DDBJ whole genome shotgun (WGS) entry which is preliminary data.</text>
</comment>
<reference evidence="2" key="1">
    <citation type="submission" date="2020-11" db="EMBL/GenBank/DDBJ databases">
        <authorList>
            <consortium name="DOE Joint Genome Institute"/>
            <person name="Ahrendt S."/>
            <person name="Riley R."/>
            <person name="Andreopoulos W."/>
            <person name="LaButti K."/>
            <person name="Pangilinan J."/>
            <person name="Ruiz-duenas F.J."/>
            <person name="Barrasa J.M."/>
            <person name="Sanchez-Garcia M."/>
            <person name="Camarero S."/>
            <person name="Miyauchi S."/>
            <person name="Serrano A."/>
            <person name="Linde D."/>
            <person name="Babiker R."/>
            <person name="Drula E."/>
            <person name="Ayuso-Fernandez I."/>
            <person name="Pacheco R."/>
            <person name="Padilla G."/>
            <person name="Ferreira P."/>
            <person name="Barriuso J."/>
            <person name="Kellner H."/>
            <person name="Castanera R."/>
            <person name="Alfaro M."/>
            <person name="Ramirez L."/>
            <person name="Pisabarro A.G."/>
            <person name="Kuo A."/>
            <person name="Tritt A."/>
            <person name="Lipzen A."/>
            <person name="He G."/>
            <person name="Yan M."/>
            <person name="Ng V."/>
            <person name="Cullen D."/>
            <person name="Martin F."/>
            <person name="Rosso M.-N."/>
            <person name="Henrissat B."/>
            <person name="Hibbett D."/>
            <person name="Martinez A.T."/>
            <person name="Grigoriev I.V."/>
        </authorList>
    </citation>
    <scope>NUCLEOTIDE SEQUENCE</scope>
    <source>
        <strain evidence="2">AH 44721</strain>
    </source>
</reference>
<sequence>MCRLRAKLGLQVTCNGNHDQSVACTLNKCITLLLTVPHPSVLIFLLKPRCDQKPKLPKFEEEEDEEELEDEFCAKEVFFGLSLHDGGLALLNLLLHLAKKLVGLHPLTPWSLLLLLHCASNSDVPVRELLASLITDETSFFGPSLCDVKKLVEAVPLDPLGHCYHSSIVQAIAPCHLLHIWLGDVLVWGLLASLIAELLSIVIKLLAEKRLFMHNYPLPISAGAMGLASLALPQLFSVTFTLCPGTFPFLLTSMPSHPLIIDFPTLADPSINLMALGPLMAFSMQWQHLVPVGLYLIMMVLAANSAENMAMDIDHATSGRTQQDSGKLPFPRLNTVGTIETQYLSICGMRQAELVNLCCGANMVTMQAHLEDFSHNEDQWNRQFEISGPLCSLHQEKDFLLLDIPGNLNLYKDFRAFDIFA</sequence>
<protein>
    <submittedName>
        <fullName evidence="2">Uncharacterized protein</fullName>
    </submittedName>
</protein>
<evidence type="ECO:0000313" key="2">
    <source>
        <dbReference type="EMBL" id="KAF8894371.1"/>
    </source>
</evidence>
<accession>A0A9P5NLV7</accession>
<feature type="transmembrane region" description="Helical" evidence="1">
    <location>
        <begin position="286"/>
        <end position="303"/>
    </location>
</feature>
<keyword evidence="1" id="KW-0472">Membrane</keyword>
<keyword evidence="1" id="KW-0812">Transmembrane</keyword>
<feature type="transmembrane region" description="Helical" evidence="1">
    <location>
        <begin position="227"/>
        <end position="251"/>
    </location>
</feature>
<dbReference type="AlphaFoldDB" id="A0A9P5NLV7"/>
<keyword evidence="3" id="KW-1185">Reference proteome</keyword>
<proteinExistence type="predicted"/>
<organism evidence="2 3">
    <name type="scientific">Gymnopilus junonius</name>
    <name type="common">Spectacular rustgill mushroom</name>
    <name type="synonym">Gymnopilus spectabilis subsp. junonius</name>
    <dbReference type="NCBI Taxonomy" id="109634"/>
    <lineage>
        <taxon>Eukaryota</taxon>
        <taxon>Fungi</taxon>
        <taxon>Dikarya</taxon>
        <taxon>Basidiomycota</taxon>
        <taxon>Agaricomycotina</taxon>
        <taxon>Agaricomycetes</taxon>
        <taxon>Agaricomycetidae</taxon>
        <taxon>Agaricales</taxon>
        <taxon>Agaricineae</taxon>
        <taxon>Hymenogastraceae</taxon>
        <taxon>Gymnopilus</taxon>
    </lineage>
</organism>
<gene>
    <name evidence="2" type="ORF">CPB84DRAFT_1748504</name>
</gene>
<evidence type="ECO:0000313" key="3">
    <source>
        <dbReference type="Proteomes" id="UP000724874"/>
    </source>
</evidence>
<dbReference type="EMBL" id="JADNYJ010000064">
    <property type="protein sequence ID" value="KAF8894371.1"/>
    <property type="molecule type" value="Genomic_DNA"/>
</dbReference>
<dbReference type="Proteomes" id="UP000724874">
    <property type="component" value="Unassembled WGS sequence"/>
</dbReference>
<evidence type="ECO:0000256" key="1">
    <source>
        <dbReference type="SAM" id="Phobius"/>
    </source>
</evidence>
<name>A0A9P5NLV7_GYMJU</name>